<comment type="function">
    <text evidence="12">One of the essential components for the initiation of protein synthesis. Protects formylmethionyl-tRNA from spontaneous hydrolysis and promotes its binding to the 30S ribosomal subunits. Also involved in the hydrolysis of GTP during the formation of the 70S ribosomal complex.</text>
</comment>
<evidence type="ECO:0000256" key="11">
    <source>
        <dbReference type="ARBA" id="ARBA00023134"/>
    </source>
</evidence>
<proteinExistence type="inferred from homology"/>
<evidence type="ECO:0000256" key="2">
    <source>
        <dbReference type="ARBA" id="ARBA00007733"/>
    </source>
</evidence>
<evidence type="ECO:0000256" key="8">
    <source>
        <dbReference type="ARBA" id="ARBA00022917"/>
    </source>
</evidence>
<dbReference type="STRING" id="1658172.A0A1B7NSB4"/>
<dbReference type="SUPFAM" id="SSF52156">
    <property type="entry name" value="Initiation factor IF2/eIF5b, domain 3"/>
    <property type="match status" value="1"/>
</dbReference>
<feature type="compositionally biased region" description="Polar residues" evidence="15">
    <location>
        <begin position="260"/>
        <end position="272"/>
    </location>
</feature>
<dbReference type="InterPro" id="IPR006847">
    <property type="entry name" value="IF2_N"/>
</dbReference>
<dbReference type="Gene3D" id="3.40.50.300">
    <property type="entry name" value="P-loop containing nucleotide triphosphate hydrolases"/>
    <property type="match status" value="1"/>
</dbReference>
<comment type="similarity">
    <text evidence="2">Belongs to the TRAFAC class translation factor GTPase superfamily. Classic translation factor GTPase family. IF-2 subfamily.</text>
</comment>
<dbReference type="FunFam" id="3.40.50.10050:FF:000001">
    <property type="entry name" value="Translation initiation factor IF-2"/>
    <property type="match status" value="1"/>
</dbReference>
<keyword evidence="3 18" id="KW-0396">Initiation factor</keyword>
<dbReference type="InterPro" id="IPR000178">
    <property type="entry name" value="TF_IF2_bacterial-like"/>
</dbReference>
<feature type="compositionally biased region" description="Polar residues" evidence="15">
    <location>
        <begin position="192"/>
        <end position="210"/>
    </location>
</feature>
<evidence type="ECO:0000256" key="6">
    <source>
        <dbReference type="ARBA" id="ARBA00022771"/>
    </source>
</evidence>
<dbReference type="InterPro" id="IPR015760">
    <property type="entry name" value="TIF_IF2"/>
</dbReference>
<evidence type="ECO:0000256" key="7">
    <source>
        <dbReference type="ARBA" id="ARBA00022833"/>
    </source>
</evidence>
<feature type="region of interest" description="Disordered" evidence="15">
    <location>
        <begin position="101"/>
        <end position="175"/>
    </location>
</feature>
<keyword evidence="8" id="KW-0648">Protein biosynthesis</keyword>
<dbReference type="Gene3D" id="3.40.50.10050">
    <property type="entry name" value="Translation initiation factor IF- 2, domain 3"/>
    <property type="match status" value="1"/>
</dbReference>
<dbReference type="Pfam" id="PF22042">
    <property type="entry name" value="EF-G_D2"/>
    <property type="match status" value="1"/>
</dbReference>
<keyword evidence="7" id="KW-0862">Zinc</keyword>
<dbReference type="InterPro" id="IPR000795">
    <property type="entry name" value="T_Tr_GTP-bd_dom"/>
</dbReference>
<dbReference type="Pfam" id="PF04760">
    <property type="entry name" value="IF2_N"/>
    <property type="match status" value="1"/>
</dbReference>
<dbReference type="InterPro" id="IPR023115">
    <property type="entry name" value="TIF_IF2_dom3"/>
</dbReference>
<dbReference type="NCBIfam" id="TIGR00487">
    <property type="entry name" value="IF-2"/>
    <property type="match status" value="1"/>
</dbReference>
<dbReference type="CDD" id="cd03702">
    <property type="entry name" value="IF2_mtIF2_II"/>
    <property type="match status" value="1"/>
</dbReference>
<dbReference type="InterPro" id="IPR053905">
    <property type="entry name" value="EF-G-like_DII"/>
</dbReference>
<dbReference type="OrthoDB" id="361630at2759"/>
<dbReference type="FunFam" id="2.40.30.10:FF:000008">
    <property type="entry name" value="Translation initiation factor IF-2"/>
    <property type="match status" value="1"/>
</dbReference>
<evidence type="ECO:0000313" key="19">
    <source>
        <dbReference type="Proteomes" id="UP000091918"/>
    </source>
</evidence>
<dbReference type="PROSITE" id="PS51722">
    <property type="entry name" value="G_TR_2"/>
    <property type="match status" value="1"/>
</dbReference>
<dbReference type="InterPro" id="IPR027417">
    <property type="entry name" value="P-loop_NTPase"/>
</dbReference>
<organism evidence="18 19">
    <name type="scientific">Emergomyces africanus</name>
    <dbReference type="NCBI Taxonomy" id="1955775"/>
    <lineage>
        <taxon>Eukaryota</taxon>
        <taxon>Fungi</taxon>
        <taxon>Dikarya</taxon>
        <taxon>Ascomycota</taxon>
        <taxon>Pezizomycotina</taxon>
        <taxon>Eurotiomycetes</taxon>
        <taxon>Eurotiomycetidae</taxon>
        <taxon>Onygenales</taxon>
        <taxon>Ajellomycetaceae</taxon>
        <taxon>Emergomyces</taxon>
    </lineage>
</organism>
<feature type="compositionally biased region" description="Basic and acidic residues" evidence="15">
    <location>
        <begin position="116"/>
        <end position="131"/>
    </location>
</feature>
<keyword evidence="11" id="KW-0342">GTP-binding</keyword>
<keyword evidence="9" id="KW-0809">Transit peptide</keyword>
<dbReference type="InterPro" id="IPR001876">
    <property type="entry name" value="Znf_RanBP2"/>
</dbReference>
<evidence type="ECO:0000256" key="3">
    <source>
        <dbReference type="ARBA" id="ARBA00022540"/>
    </source>
</evidence>
<feature type="compositionally biased region" description="Pro residues" evidence="15">
    <location>
        <begin position="140"/>
        <end position="152"/>
    </location>
</feature>
<keyword evidence="6 14" id="KW-0863">Zinc-finger</keyword>
<evidence type="ECO:0000256" key="1">
    <source>
        <dbReference type="ARBA" id="ARBA00004173"/>
    </source>
</evidence>
<dbReference type="Gene3D" id="2.40.30.10">
    <property type="entry name" value="Translation factors"/>
    <property type="match status" value="2"/>
</dbReference>
<keyword evidence="4" id="KW-0479">Metal-binding</keyword>
<evidence type="ECO:0000259" key="17">
    <source>
        <dbReference type="PROSITE" id="PS51722"/>
    </source>
</evidence>
<evidence type="ECO:0000256" key="15">
    <source>
        <dbReference type="SAM" id="MobiDB-lite"/>
    </source>
</evidence>
<feature type="domain" description="RanBP2-type" evidence="16">
    <location>
        <begin position="219"/>
        <end position="249"/>
    </location>
</feature>
<name>A0A1B7NSB4_9EURO</name>
<dbReference type="FunFam" id="3.40.50.300:FF:000019">
    <property type="entry name" value="Translation initiation factor IF-2"/>
    <property type="match status" value="1"/>
</dbReference>
<keyword evidence="10" id="KW-0496">Mitochondrion</keyword>
<dbReference type="InterPro" id="IPR005225">
    <property type="entry name" value="Small_GTP-bd"/>
</dbReference>
<accession>A0A1B7NSB4</accession>
<dbReference type="PANTHER" id="PTHR43381:SF20">
    <property type="entry name" value="TRANSLATION INITIATION FACTOR IF-2, MITOCHONDRIAL"/>
    <property type="match status" value="1"/>
</dbReference>
<evidence type="ECO:0000256" key="14">
    <source>
        <dbReference type="PROSITE-ProRule" id="PRU00322"/>
    </source>
</evidence>
<dbReference type="EMBL" id="LGUA01000945">
    <property type="protein sequence ID" value="OAX79651.1"/>
    <property type="molecule type" value="Genomic_DNA"/>
</dbReference>
<dbReference type="HAMAP" id="MF_00100_B">
    <property type="entry name" value="IF_2_B"/>
    <property type="match status" value="1"/>
</dbReference>
<dbReference type="InterPro" id="IPR044145">
    <property type="entry name" value="IF2_II"/>
</dbReference>
<dbReference type="InterPro" id="IPR009000">
    <property type="entry name" value="Transl_B-barrel_sf"/>
</dbReference>
<dbReference type="Proteomes" id="UP000091918">
    <property type="component" value="Unassembled WGS sequence"/>
</dbReference>
<gene>
    <name evidence="18" type="ORF">ACJ72_06028</name>
</gene>
<dbReference type="SUPFAM" id="SSF50447">
    <property type="entry name" value="Translation proteins"/>
    <property type="match status" value="2"/>
</dbReference>
<dbReference type="NCBIfam" id="TIGR00231">
    <property type="entry name" value="small_GTP"/>
    <property type="match status" value="1"/>
</dbReference>
<comment type="subcellular location">
    <subcellularLocation>
        <location evidence="1">Mitochondrion</location>
    </subcellularLocation>
</comment>
<evidence type="ECO:0000313" key="18">
    <source>
        <dbReference type="EMBL" id="OAX79651.1"/>
    </source>
</evidence>
<keyword evidence="19" id="KW-1185">Reference proteome</keyword>
<evidence type="ECO:0000256" key="10">
    <source>
        <dbReference type="ARBA" id="ARBA00023128"/>
    </source>
</evidence>
<feature type="domain" description="Tr-type G" evidence="17">
    <location>
        <begin position="508"/>
        <end position="680"/>
    </location>
</feature>
<reference evidence="18 19" key="1">
    <citation type="submission" date="2015-07" db="EMBL/GenBank/DDBJ databases">
        <title>Emmonsia species relationships and genome sequence.</title>
        <authorList>
            <person name="Cuomo C.A."/>
            <person name="Schwartz I.S."/>
            <person name="Kenyon C."/>
            <person name="de Hoog G.S."/>
            <person name="Govender N.P."/>
            <person name="Botha A."/>
            <person name="Moreno L."/>
            <person name="de Vries M."/>
            <person name="Munoz J.F."/>
            <person name="Stielow J.B."/>
        </authorList>
    </citation>
    <scope>NUCLEOTIDE SEQUENCE [LARGE SCALE GENOMIC DNA]</scope>
    <source>
        <strain evidence="18 19">CBS 136260</strain>
    </source>
</reference>
<dbReference type="GO" id="GO:0005525">
    <property type="term" value="F:GTP binding"/>
    <property type="evidence" value="ECO:0007669"/>
    <property type="project" value="UniProtKB-KW"/>
</dbReference>
<keyword evidence="5" id="KW-0547">Nucleotide-binding</keyword>
<feature type="region of interest" description="Disordered" evidence="15">
    <location>
        <begin position="355"/>
        <end position="382"/>
    </location>
</feature>
<dbReference type="GO" id="GO:0003924">
    <property type="term" value="F:GTPase activity"/>
    <property type="evidence" value="ECO:0007669"/>
    <property type="project" value="InterPro"/>
</dbReference>
<dbReference type="GO" id="GO:0008270">
    <property type="term" value="F:zinc ion binding"/>
    <property type="evidence" value="ECO:0007669"/>
    <property type="project" value="UniProtKB-KW"/>
</dbReference>
<dbReference type="Pfam" id="PF00009">
    <property type="entry name" value="GTP_EFTU"/>
    <property type="match status" value="1"/>
</dbReference>
<evidence type="ECO:0000256" key="12">
    <source>
        <dbReference type="ARBA" id="ARBA00025162"/>
    </source>
</evidence>
<dbReference type="PROSITE" id="PS01176">
    <property type="entry name" value="IF2"/>
    <property type="match status" value="1"/>
</dbReference>
<dbReference type="PROSITE" id="PS01358">
    <property type="entry name" value="ZF_RANBP2_1"/>
    <property type="match status" value="1"/>
</dbReference>
<feature type="region of interest" description="Disordered" evidence="15">
    <location>
        <begin position="237"/>
        <end position="277"/>
    </location>
</feature>
<comment type="caution">
    <text evidence="18">The sequence shown here is derived from an EMBL/GenBank/DDBJ whole genome shotgun (WGS) entry which is preliminary data.</text>
</comment>
<evidence type="ECO:0000256" key="9">
    <source>
        <dbReference type="ARBA" id="ARBA00022946"/>
    </source>
</evidence>
<dbReference type="GO" id="GO:0005739">
    <property type="term" value="C:mitochondrion"/>
    <property type="evidence" value="ECO:0007669"/>
    <property type="project" value="UniProtKB-SubCell"/>
</dbReference>
<evidence type="ECO:0000259" key="16">
    <source>
        <dbReference type="PROSITE" id="PS50199"/>
    </source>
</evidence>
<protein>
    <recommendedName>
        <fullName evidence="13">Translation initiation factor IF-2, mitochondrial</fullName>
    </recommendedName>
</protein>
<dbReference type="AlphaFoldDB" id="A0A1B7NSB4"/>
<dbReference type="PANTHER" id="PTHR43381">
    <property type="entry name" value="TRANSLATION INITIATION FACTOR IF-2-RELATED"/>
    <property type="match status" value="1"/>
</dbReference>
<dbReference type="FunFam" id="2.40.30.10:FF:000007">
    <property type="entry name" value="Translation initiation factor IF-2"/>
    <property type="match status" value="1"/>
</dbReference>
<evidence type="ECO:0000256" key="13">
    <source>
        <dbReference type="ARBA" id="ARBA00044200"/>
    </source>
</evidence>
<dbReference type="CDD" id="cd03692">
    <property type="entry name" value="mtIF2_IVc"/>
    <property type="match status" value="1"/>
</dbReference>
<dbReference type="Pfam" id="PF11987">
    <property type="entry name" value="IF-2"/>
    <property type="match status" value="1"/>
</dbReference>
<dbReference type="GO" id="GO:0003743">
    <property type="term" value="F:translation initiation factor activity"/>
    <property type="evidence" value="ECO:0007669"/>
    <property type="project" value="UniProtKB-KW"/>
</dbReference>
<dbReference type="CDD" id="cd01887">
    <property type="entry name" value="IF2_eIF5B"/>
    <property type="match status" value="1"/>
</dbReference>
<dbReference type="PROSITE" id="PS50199">
    <property type="entry name" value="ZF_RANBP2_2"/>
    <property type="match status" value="1"/>
</dbReference>
<dbReference type="InterPro" id="IPR036925">
    <property type="entry name" value="TIF_IF2_dom3_sf"/>
</dbReference>
<evidence type="ECO:0000256" key="4">
    <source>
        <dbReference type="ARBA" id="ARBA00022723"/>
    </source>
</evidence>
<evidence type="ECO:0000256" key="5">
    <source>
        <dbReference type="ARBA" id="ARBA00022741"/>
    </source>
</evidence>
<feature type="region of interest" description="Disordered" evidence="15">
    <location>
        <begin position="188"/>
        <end position="224"/>
    </location>
</feature>
<sequence>MVRRSALKVSRCLDSCLICSVWRSPIPVLRTTAVRWAPRRQFNASPGLFNPPAAAEAVAEQYDEYDDNPPSRPVQTVKPAFGRQADAGAAFGGGFGGGFGGRFNASSAPENELTAEETKQRDALRNNKEAQIRPGRPKTSPTPTPTPTPAPAPTQSKIRYGTFGRDSSGPARSDFGQNAEILQQRNMIRRNSAAQPANSFRITRLETNSDGPARPLSDNKGRSWDCRVCRNVNPAPRKFCPKCGTPGNERSSVTSASSSRGATNGSQGSANSHGRVREAPLIRRVGISASHGSGTSTTISKNTLNAFSGFRKGTWSQEQQEKEQYIASQLSKSAPSEEKRNIEVDEVLALKVDPQAAAEASVDSKSKKVKKKGKRRGESDNEVEELVVRTSNDQDYNREVERVQRRRLKELKKQEAKEAKRAMEAPAPIYLPEFITVGNLADALGVRPADFLGRLVDFGFEEATYSHILDAETAGLIASEFNFTPIIEDAGDDLVAAPPPQDISNLPPRPPVVTIMGHVDHGKTTLLDWLRKSSVVATEHGGITQHIGAFSVTMPSGKVITFLDTPGHAAFLDMRRRGANVTDIVILVVAADDSVKPQTIEAIKHAKEANVPIIVAINKIDKPDTNVERVKQDLARHNVHVEDIGGDVQAICVSGKTGQGMLDLEEATVTLSEMLDHRAERDGNAEGWVIEATTKKGGRVATVLVKRGTLRPGDVIVAGTTWAKIRSLKNEAGIVIKEALPGTPVEVDGWKEQPQAGSEVLEATSEQHAKSVIDYRLSKVETKKLSQDIGAINKAKKADLERRRQELQAEEDERVHSAAEVDSGPKGVPFLIKADVSGSVEALVNSVSALGNSEVYARILRSGVGPIGEFDIQHAAVAKGHIITFNMPVEPSMARMAESEGVKIMNHNIIYELIDDVKSKLSDHLPPTITQHVTGEAEIGQIFEISGKGRTKIAIAGSKVRNGLISRSQKARVLRDKEVIYDGTITSLKNVKKDVTEMRKGTECGIAFENWNDLKSATMSNATKKSPKRECSDKKK</sequence>
<dbReference type="SUPFAM" id="SSF52540">
    <property type="entry name" value="P-loop containing nucleoside triphosphate hydrolases"/>
    <property type="match status" value="1"/>
</dbReference>